<evidence type="ECO:0000313" key="4">
    <source>
        <dbReference type="Proteomes" id="UP000584642"/>
    </source>
</evidence>
<evidence type="ECO:0000256" key="2">
    <source>
        <dbReference type="SAM" id="SignalP"/>
    </source>
</evidence>
<gene>
    <name evidence="3" type="ORF">HND93_25925</name>
</gene>
<organism evidence="3 4">
    <name type="scientific">Azospirillum oleiclasticum</name>
    <dbReference type="NCBI Taxonomy" id="2735135"/>
    <lineage>
        <taxon>Bacteria</taxon>
        <taxon>Pseudomonadati</taxon>
        <taxon>Pseudomonadota</taxon>
        <taxon>Alphaproteobacteria</taxon>
        <taxon>Rhodospirillales</taxon>
        <taxon>Azospirillaceae</taxon>
        <taxon>Azospirillum</taxon>
    </lineage>
</organism>
<dbReference type="Proteomes" id="UP000584642">
    <property type="component" value="Unassembled WGS sequence"/>
</dbReference>
<feature type="signal peptide" evidence="2">
    <location>
        <begin position="1"/>
        <end position="26"/>
    </location>
</feature>
<sequence length="123" mass="11581">MRSFHKATIASLMAAGLAVAAGAAVAQTSGQGGNTQQTNPTGALPDNSLAGQRQGTMGGGTTPQTGTPGGSSGSSSAPTGTMPDNSLAGQRQGVIGGGSVTQGGSGSTQSPSQQQPPQGGTGQ</sequence>
<proteinExistence type="predicted"/>
<feature type="chain" id="PRO_5046443542" evidence="2">
    <location>
        <begin position="27"/>
        <end position="123"/>
    </location>
</feature>
<evidence type="ECO:0000256" key="1">
    <source>
        <dbReference type="SAM" id="MobiDB-lite"/>
    </source>
</evidence>
<evidence type="ECO:0000313" key="3">
    <source>
        <dbReference type="EMBL" id="NYZ23161.1"/>
    </source>
</evidence>
<name>A0ABX2TG07_9PROT</name>
<comment type="caution">
    <text evidence="3">The sequence shown here is derived from an EMBL/GenBank/DDBJ whole genome shotgun (WGS) entry which is preliminary data.</text>
</comment>
<feature type="region of interest" description="Disordered" evidence="1">
    <location>
        <begin position="20"/>
        <end position="123"/>
    </location>
</feature>
<keyword evidence="4" id="KW-1185">Reference proteome</keyword>
<reference evidence="3 4" key="1">
    <citation type="submission" date="2020-05" db="EMBL/GenBank/DDBJ databases">
        <title>Azospirillum oleiclasticum sp. nov, a nitrogen-fixing and heavy crude oil-emulsifying bacterium isolated from the crude oil of Yumen Oilfield.</title>
        <authorList>
            <person name="Wu D."/>
            <person name="Cai M."/>
            <person name="Zhang X."/>
        </authorList>
    </citation>
    <scope>NUCLEOTIDE SEQUENCE [LARGE SCALE GENOMIC DNA]</scope>
    <source>
        <strain evidence="3 4">ROY-1-1-2</strain>
    </source>
</reference>
<feature type="compositionally biased region" description="Low complexity" evidence="1">
    <location>
        <begin position="20"/>
        <end position="42"/>
    </location>
</feature>
<dbReference type="RefSeq" id="WP_180284939.1">
    <property type="nucleotide sequence ID" value="NZ_JABFDB010000025.1"/>
</dbReference>
<feature type="compositionally biased region" description="Gly residues" evidence="1">
    <location>
        <begin position="56"/>
        <end position="72"/>
    </location>
</feature>
<accession>A0ABX2TG07</accession>
<dbReference type="EMBL" id="JABFDB010000025">
    <property type="protein sequence ID" value="NYZ23161.1"/>
    <property type="molecule type" value="Genomic_DNA"/>
</dbReference>
<keyword evidence="2" id="KW-0732">Signal</keyword>
<feature type="compositionally biased region" description="Gly residues" evidence="1">
    <location>
        <begin position="94"/>
        <end position="106"/>
    </location>
</feature>
<protein>
    <submittedName>
        <fullName evidence="3">Uncharacterized protein</fullName>
    </submittedName>
</protein>
<feature type="compositionally biased region" description="Low complexity" evidence="1">
    <location>
        <begin position="107"/>
        <end position="123"/>
    </location>
</feature>